<dbReference type="Pfam" id="PF03551">
    <property type="entry name" value="PadR"/>
    <property type="match status" value="1"/>
</dbReference>
<feature type="domain" description="Transcription regulator PadR C-terminal" evidence="3">
    <location>
        <begin position="91"/>
        <end position="171"/>
    </location>
</feature>
<dbReference type="PANTHER" id="PTHR43252:SF6">
    <property type="entry name" value="NEGATIVE TRANSCRIPTION REGULATOR PADR"/>
    <property type="match status" value="1"/>
</dbReference>
<evidence type="ECO:0000256" key="1">
    <source>
        <dbReference type="SAM" id="MobiDB-lite"/>
    </source>
</evidence>
<dbReference type="Gene3D" id="1.10.10.10">
    <property type="entry name" value="Winged helix-like DNA-binding domain superfamily/Winged helix DNA-binding domain"/>
    <property type="match status" value="1"/>
</dbReference>
<name>A0ABM8GPD2_9MICO</name>
<keyword evidence="5" id="KW-1185">Reference proteome</keyword>
<sequence length="217" mass="23447">MSIRQSFLAILDQGPCYGYQLRSEFERRTGSTWPLNIGQIYSTLDRLVRDGLVSRDDSGDGDQIYYAITAEGSAEVAAWLTAPVIRSAAHTRDELAMKLAIAVTLPGVDIVRIIQAQRAATFRTLQELTRTKNAGGEIQTAEDLAWQLVVDSLLFQAEAEIRWLDHSETRLVRAAAAGLAEPVPIDDTPVRRGRPAKGRAGDPAGASAAASEPGAFA</sequence>
<gene>
    <name evidence="4" type="ORF">GCM10025867_23540</name>
</gene>
<dbReference type="InterPro" id="IPR036388">
    <property type="entry name" value="WH-like_DNA-bd_sf"/>
</dbReference>
<feature type="compositionally biased region" description="Low complexity" evidence="1">
    <location>
        <begin position="201"/>
        <end position="217"/>
    </location>
</feature>
<dbReference type="Proteomes" id="UP001321486">
    <property type="component" value="Chromosome"/>
</dbReference>
<dbReference type="PANTHER" id="PTHR43252">
    <property type="entry name" value="TRANSCRIPTIONAL REGULATOR YQJI"/>
    <property type="match status" value="1"/>
</dbReference>
<reference evidence="5" key="1">
    <citation type="journal article" date="2019" name="Int. J. Syst. Evol. Microbiol.">
        <title>The Global Catalogue of Microorganisms (GCM) 10K type strain sequencing project: providing services to taxonomists for standard genome sequencing and annotation.</title>
        <authorList>
            <consortium name="The Broad Institute Genomics Platform"/>
            <consortium name="The Broad Institute Genome Sequencing Center for Infectious Disease"/>
            <person name="Wu L."/>
            <person name="Ma J."/>
        </authorList>
    </citation>
    <scope>NUCLEOTIDE SEQUENCE [LARGE SCALE GENOMIC DNA]</scope>
    <source>
        <strain evidence="5">NBRC 108728</strain>
    </source>
</reference>
<proteinExistence type="predicted"/>
<dbReference type="SUPFAM" id="SSF46785">
    <property type="entry name" value="Winged helix' DNA-binding domain"/>
    <property type="match status" value="1"/>
</dbReference>
<protein>
    <submittedName>
        <fullName evidence="4">Transcriptional regulator</fullName>
    </submittedName>
</protein>
<evidence type="ECO:0000313" key="5">
    <source>
        <dbReference type="Proteomes" id="UP001321486"/>
    </source>
</evidence>
<evidence type="ECO:0000259" key="3">
    <source>
        <dbReference type="Pfam" id="PF10400"/>
    </source>
</evidence>
<dbReference type="Pfam" id="PF10400">
    <property type="entry name" value="Vir_act_alpha_C"/>
    <property type="match status" value="1"/>
</dbReference>
<dbReference type="InterPro" id="IPR018309">
    <property type="entry name" value="Tscrpt_reg_PadR_C"/>
</dbReference>
<accession>A0ABM8GPD2</accession>
<evidence type="ECO:0000313" key="4">
    <source>
        <dbReference type="EMBL" id="BDZ50113.1"/>
    </source>
</evidence>
<feature type="region of interest" description="Disordered" evidence="1">
    <location>
        <begin position="183"/>
        <end position="217"/>
    </location>
</feature>
<organism evidence="4 5">
    <name type="scientific">Frondihabitans sucicola</name>
    <dbReference type="NCBI Taxonomy" id="1268041"/>
    <lineage>
        <taxon>Bacteria</taxon>
        <taxon>Bacillati</taxon>
        <taxon>Actinomycetota</taxon>
        <taxon>Actinomycetes</taxon>
        <taxon>Micrococcales</taxon>
        <taxon>Microbacteriaceae</taxon>
        <taxon>Frondihabitans</taxon>
    </lineage>
</organism>
<feature type="domain" description="Transcription regulator PadR N-terminal" evidence="2">
    <location>
        <begin position="8"/>
        <end position="77"/>
    </location>
</feature>
<dbReference type="InterPro" id="IPR036390">
    <property type="entry name" value="WH_DNA-bd_sf"/>
</dbReference>
<evidence type="ECO:0000259" key="2">
    <source>
        <dbReference type="Pfam" id="PF03551"/>
    </source>
</evidence>
<dbReference type="InterPro" id="IPR005149">
    <property type="entry name" value="Tscrpt_reg_PadR_N"/>
</dbReference>
<dbReference type="EMBL" id="AP027732">
    <property type="protein sequence ID" value="BDZ50113.1"/>
    <property type="molecule type" value="Genomic_DNA"/>
</dbReference>
<dbReference type="RefSeq" id="WP_286343222.1">
    <property type="nucleotide sequence ID" value="NZ_AP027732.1"/>
</dbReference>